<keyword evidence="5" id="KW-0645">Protease</keyword>
<keyword evidence="4" id="KW-0121">Carboxypeptidase</keyword>
<dbReference type="GO" id="GO:0008658">
    <property type="term" value="F:penicillin binding"/>
    <property type="evidence" value="ECO:0007669"/>
    <property type="project" value="InterPro"/>
</dbReference>
<dbReference type="SUPFAM" id="SSF53955">
    <property type="entry name" value="Lysozyme-like"/>
    <property type="match status" value="1"/>
</dbReference>
<feature type="domain" description="Glycosyl transferase family 51" evidence="18">
    <location>
        <begin position="108"/>
        <end position="279"/>
    </location>
</feature>
<keyword evidence="6" id="KW-0328">Glycosyltransferase</keyword>
<keyword evidence="11" id="KW-0511">Multifunctional enzyme</keyword>
<feature type="region of interest" description="Disordered" evidence="15">
    <location>
        <begin position="661"/>
        <end position="698"/>
    </location>
</feature>
<comment type="catalytic activity">
    <reaction evidence="13">
        <text>Preferential cleavage: (Ac)2-L-Lys-D-Ala-|-D-Ala. Also transpeptidation of peptidyl-alanyl moieties that are N-acyl substituents of D-alanine.</text>
        <dbReference type="EC" id="3.4.16.4"/>
    </reaction>
</comment>
<dbReference type="InterPro" id="IPR036950">
    <property type="entry name" value="PBP_transglycosylase"/>
</dbReference>
<keyword evidence="9" id="KW-0133">Cell shape</keyword>
<evidence type="ECO:0000259" key="18">
    <source>
        <dbReference type="Pfam" id="PF00912"/>
    </source>
</evidence>
<sequence>MAGTKQTKGTGARRGRPVATVKRGQRIDRLDRRATPPKAGGDRGGNGGGGWLRGRRPLYWLAVAGLWTGIAIAAMVAFFAWDLPSMDRLNQIDRRPAVRLVAADGTTFATVGDLYGEALALNDYPDVLVKAVLAIEDRRFFDHGGFDPLGILRAMFHNIMDGRVTQGGSTISQQTAKTVFLSPERSVRRKVQEAILTLQLESRLSKDQILALYLNRVYLGAGAYGMDGAARRYFGHSARQMTLAEAAMLAGLMKAPSRYSPLADYKAASDRAGVVLQAMVDADFITADQAAAAKALPARLAARPASNDARYFVDWVVDQVADYAGPEAGDLIVSTTLDLKLQRAAETALDTVLDSDGLKLEVEQGALVAMAPDGAVRAMIGGRDYAASPFNRATRALRQPGSAFKLFVYLAAFEAGLTPDTTMVDAPVEIAGYRPSNLEPGYAGEMTLTSAFARSVNTIAVRLLGRVGARKVVEMAKRLGVTSEIPANASIALGSAEVTPLELTAAYGVMANGGRAVFAHGIREIRTADGTVLYRRDAGAAARIVNEQVVGRMNRLLTAVINGGTGKAAQLGRPAGGKTGTSQDYRNAWFVGFTGNLVAGVWIGNDDGSPMKKVTGGGLPARIWKAFMTEALQGAPATPLPDMQEDQDLLDRLVDFLGGGESVPADPGLAVEDGAAPPAAPTRPRAAPIPDYPVDRNR</sequence>
<dbReference type="NCBIfam" id="TIGR02074">
    <property type="entry name" value="PBP_1a_fam"/>
    <property type="match status" value="1"/>
</dbReference>
<evidence type="ECO:0000256" key="7">
    <source>
        <dbReference type="ARBA" id="ARBA00022679"/>
    </source>
</evidence>
<evidence type="ECO:0000256" key="6">
    <source>
        <dbReference type="ARBA" id="ARBA00022676"/>
    </source>
</evidence>
<protein>
    <submittedName>
        <fullName evidence="19">PBP1A family penicillin-binding protein</fullName>
    </submittedName>
</protein>
<evidence type="ECO:0000256" key="5">
    <source>
        <dbReference type="ARBA" id="ARBA00022670"/>
    </source>
</evidence>
<comment type="pathway">
    <text evidence="1">Cell wall biogenesis; peptidoglycan biosynthesis.</text>
</comment>
<comment type="caution">
    <text evidence="19">The sequence shown here is derived from an EMBL/GenBank/DDBJ whole genome shotgun (WGS) entry which is preliminary data.</text>
</comment>
<dbReference type="RefSeq" id="WP_119782018.1">
    <property type="nucleotide sequence ID" value="NZ_QYUK01000011.1"/>
</dbReference>
<evidence type="ECO:0000256" key="14">
    <source>
        <dbReference type="ARBA" id="ARBA00049902"/>
    </source>
</evidence>
<keyword evidence="16" id="KW-0472">Membrane</keyword>
<keyword evidence="12" id="KW-0961">Cell wall biogenesis/degradation</keyword>
<evidence type="ECO:0000256" key="12">
    <source>
        <dbReference type="ARBA" id="ARBA00023316"/>
    </source>
</evidence>
<evidence type="ECO:0000256" key="9">
    <source>
        <dbReference type="ARBA" id="ARBA00022960"/>
    </source>
</evidence>
<comment type="similarity">
    <text evidence="3">In the N-terminal section; belongs to the glycosyltransferase 51 family.</text>
</comment>
<dbReference type="InterPro" id="IPR012338">
    <property type="entry name" value="Beta-lactam/transpept-like"/>
</dbReference>
<dbReference type="Gene3D" id="1.10.3810.10">
    <property type="entry name" value="Biosynthetic peptidoglycan transglycosylase-like"/>
    <property type="match status" value="1"/>
</dbReference>
<dbReference type="EMBL" id="QYUK01000011">
    <property type="protein sequence ID" value="RJF89794.1"/>
    <property type="molecule type" value="Genomic_DNA"/>
</dbReference>
<reference evidence="19 20" key="1">
    <citation type="submission" date="2018-09" db="EMBL/GenBank/DDBJ databases">
        <authorList>
            <person name="Zhu H."/>
        </authorList>
    </citation>
    <scope>NUCLEOTIDE SEQUENCE [LARGE SCALE GENOMIC DNA]</scope>
    <source>
        <strain evidence="19 20">K1W22B-8</strain>
    </source>
</reference>
<feature type="compositionally biased region" description="Basic and acidic residues" evidence="15">
    <location>
        <begin position="25"/>
        <end position="34"/>
    </location>
</feature>
<feature type="region of interest" description="Disordered" evidence="15">
    <location>
        <begin position="1"/>
        <end position="48"/>
    </location>
</feature>
<dbReference type="PANTHER" id="PTHR32282">
    <property type="entry name" value="BINDING PROTEIN TRANSPEPTIDASE, PUTATIVE-RELATED"/>
    <property type="match status" value="1"/>
</dbReference>
<dbReference type="GO" id="GO:0008360">
    <property type="term" value="P:regulation of cell shape"/>
    <property type="evidence" value="ECO:0007669"/>
    <property type="project" value="UniProtKB-KW"/>
</dbReference>
<keyword evidence="8" id="KW-0378">Hydrolase</keyword>
<evidence type="ECO:0000256" key="4">
    <source>
        <dbReference type="ARBA" id="ARBA00022645"/>
    </source>
</evidence>
<feature type="transmembrane region" description="Helical" evidence="16">
    <location>
        <begin position="58"/>
        <end position="81"/>
    </location>
</feature>
<evidence type="ECO:0000256" key="10">
    <source>
        <dbReference type="ARBA" id="ARBA00022984"/>
    </source>
</evidence>
<comment type="catalytic activity">
    <reaction evidence="14">
        <text>[GlcNAc-(1-&gt;4)-Mur2Ac(oyl-L-Ala-gamma-D-Glu-L-Lys-D-Ala-D-Ala)](n)-di-trans,octa-cis-undecaprenyl diphosphate + beta-D-GlcNAc-(1-&gt;4)-Mur2Ac(oyl-L-Ala-gamma-D-Glu-L-Lys-D-Ala-D-Ala)-di-trans,octa-cis-undecaprenyl diphosphate = [GlcNAc-(1-&gt;4)-Mur2Ac(oyl-L-Ala-gamma-D-Glu-L-Lys-D-Ala-D-Ala)](n+1)-di-trans,octa-cis-undecaprenyl diphosphate + di-trans,octa-cis-undecaprenyl diphosphate + H(+)</text>
        <dbReference type="Rhea" id="RHEA:23708"/>
        <dbReference type="Rhea" id="RHEA-COMP:9602"/>
        <dbReference type="Rhea" id="RHEA-COMP:9603"/>
        <dbReference type="ChEBI" id="CHEBI:15378"/>
        <dbReference type="ChEBI" id="CHEBI:58405"/>
        <dbReference type="ChEBI" id="CHEBI:60033"/>
        <dbReference type="ChEBI" id="CHEBI:78435"/>
        <dbReference type="EC" id="2.4.99.28"/>
    </reaction>
</comment>
<keyword evidence="7" id="KW-0808">Transferase</keyword>
<organism evidence="19 20">
    <name type="scientific">Oleomonas cavernae</name>
    <dbReference type="NCBI Taxonomy" id="2320859"/>
    <lineage>
        <taxon>Bacteria</taxon>
        <taxon>Pseudomonadati</taxon>
        <taxon>Pseudomonadota</taxon>
        <taxon>Alphaproteobacteria</taxon>
        <taxon>Acetobacterales</taxon>
        <taxon>Acetobacteraceae</taxon>
        <taxon>Oleomonas</taxon>
    </lineage>
</organism>
<dbReference type="PANTHER" id="PTHR32282:SF33">
    <property type="entry name" value="PEPTIDOGLYCAN GLYCOSYLTRANSFERASE"/>
    <property type="match status" value="1"/>
</dbReference>
<feature type="domain" description="Penicillin-binding protein transpeptidase" evidence="17">
    <location>
        <begin position="366"/>
        <end position="594"/>
    </location>
</feature>
<dbReference type="AlphaFoldDB" id="A0A418WIC7"/>
<dbReference type="Gene3D" id="3.40.710.10">
    <property type="entry name" value="DD-peptidase/beta-lactamase superfamily"/>
    <property type="match status" value="1"/>
</dbReference>
<evidence type="ECO:0000256" key="15">
    <source>
        <dbReference type="SAM" id="MobiDB-lite"/>
    </source>
</evidence>
<evidence type="ECO:0000259" key="17">
    <source>
        <dbReference type="Pfam" id="PF00905"/>
    </source>
</evidence>
<gene>
    <name evidence="19" type="ORF">D3874_24820</name>
</gene>
<proteinExistence type="inferred from homology"/>
<dbReference type="GO" id="GO:0006508">
    <property type="term" value="P:proteolysis"/>
    <property type="evidence" value="ECO:0007669"/>
    <property type="project" value="UniProtKB-KW"/>
</dbReference>
<evidence type="ECO:0000256" key="1">
    <source>
        <dbReference type="ARBA" id="ARBA00004752"/>
    </source>
</evidence>
<evidence type="ECO:0000256" key="13">
    <source>
        <dbReference type="ARBA" id="ARBA00034000"/>
    </source>
</evidence>
<evidence type="ECO:0000256" key="8">
    <source>
        <dbReference type="ARBA" id="ARBA00022801"/>
    </source>
</evidence>
<evidence type="ECO:0000256" key="2">
    <source>
        <dbReference type="ARBA" id="ARBA00007090"/>
    </source>
</evidence>
<dbReference type="GO" id="GO:0071555">
    <property type="term" value="P:cell wall organization"/>
    <property type="evidence" value="ECO:0007669"/>
    <property type="project" value="UniProtKB-KW"/>
</dbReference>
<dbReference type="InterPro" id="IPR050396">
    <property type="entry name" value="Glycosyltr_51/Transpeptidase"/>
</dbReference>
<dbReference type="InterPro" id="IPR001264">
    <property type="entry name" value="Glyco_trans_51"/>
</dbReference>
<keyword evidence="16" id="KW-0812">Transmembrane</keyword>
<dbReference type="SUPFAM" id="SSF56601">
    <property type="entry name" value="beta-lactamase/transpeptidase-like"/>
    <property type="match status" value="1"/>
</dbReference>
<dbReference type="GO" id="GO:0008955">
    <property type="term" value="F:peptidoglycan glycosyltransferase activity"/>
    <property type="evidence" value="ECO:0007669"/>
    <property type="project" value="UniProtKB-EC"/>
</dbReference>
<dbReference type="FunFam" id="1.10.3810.10:FF:000001">
    <property type="entry name" value="Penicillin-binding protein 1A"/>
    <property type="match status" value="1"/>
</dbReference>
<dbReference type="OrthoDB" id="9766909at2"/>
<evidence type="ECO:0000256" key="11">
    <source>
        <dbReference type="ARBA" id="ARBA00023268"/>
    </source>
</evidence>
<evidence type="ECO:0000313" key="19">
    <source>
        <dbReference type="EMBL" id="RJF89794.1"/>
    </source>
</evidence>
<keyword evidence="10" id="KW-0573">Peptidoglycan synthesis</keyword>
<dbReference type="GO" id="GO:0009002">
    <property type="term" value="F:serine-type D-Ala-D-Ala carboxypeptidase activity"/>
    <property type="evidence" value="ECO:0007669"/>
    <property type="project" value="UniProtKB-EC"/>
</dbReference>
<evidence type="ECO:0000313" key="20">
    <source>
        <dbReference type="Proteomes" id="UP000284605"/>
    </source>
</evidence>
<dbReference type="UniPathway" id="UPA00219"/>
<dbReference type="GO" id="GO:0030288">
    <property type="term" value="C:outer membrane-bounded periplasmic space"/>
    <property type="evidence" value="ECO:0007669"/>
    <property type="project" value="TreeGrafter"/>
</dbReference>
<evidence type="ECO:0000256" key="16">
    <source>
        <dbReference type="SAM" id="Phobius"/>
    </source>
</evidence>
<dbReference type="Proteomes" id="UP000284605">
    <property type="component" value="Unassembled WGS sequence"/>
</dbReference>
<keyword evidence="20" id="KW-1185">Reference proteome</keyword>
<evidence type="ECO:0000256" key="3">
    <source>
        <dbReference type="ARBA" id="ARBA00007739"/>
    </source>
</evidence>
<comment type="similarity">
    <text evidence="2">In the C-terminal section; belongs to the transpeptidase family.</text>
</comment>
<dbReference type="InterPro" id="IPR023346">
    <property type="entry name" value="Lysozyme-like_dom_sf"/>
</dbReference>
<dbReference type="InterPro" id="IPR001460">
    <property type="entry name" value="PCN-bd_Tpept"/>
</dbReference>
<keyword evidence="16" id="KW-1133">Transmembrane helix</keyword>
<dbReference type="Pfam" id="PF00912">
    <property type="entry name" value="Transgly"/>
    <property type="match status" value="1"/>
</dbReference>
<name>A0A418WIC7_9PROT</name>
<dbReference type="GO" id="GO:0009252">
    <property type="term" value="P:peptidoglycan biosynthetic process"/>
    <property type="evidence" value="ECO:0007669"/>
    <property type="project" value="UniProtKB-UniPathway"/>
</dbReference>
<accession>A0A418WIC7</accession>
<dbReference type="Pfam" id="PF00905">
    <property type="entry name" value="Transpeptidase"/>
    <property type="match status" value="1"/>
</dbReference>